<feature type="compositionally biased region" description="Basic residues" evidence="1">
    <location>
        <begin position="162"/>
        <end position="171"/>
    </location>
</feature>
<reference evidence="3" key="1">
    <citation type="journal article" date="2010" name="Nat. Biotechnol.">
        <title>Draft genome sequence of the oilseed species Ricinus communis.</title>
        <authorList>
            <person name="Chan A.P."/>
            <person name="Crabtree J."/>
            <person name="Zhao Q."/>
            <person name="Lorenzi H."/>
            <person name="Orvis J."/>
            <person name="Puiu D."/>
            <person name="Melake-Berhan A."/>
            <person name="Jones K.M."/>
            <person name="Redman J."/>
            <person name="Chen G."/>
            <person name="Cahoon E.B."/>
            <person name="Gedil M."/>
            <person name="Stanke M."/>
            <person name="Haas B.J."/>
            <person name="Wortman J.R."/>
            <person name="Fraser-Liggett C.M."/>
            <person name="Ravel J."/>
            <person name="Rabinowicz P.D."/>
        </authorList>
    </citation>
    <scope>NUCLEOTIDE SEQUENCE [LARGE SCALE GENOMIC DNA]</scope>
    <source>
        <strain evidence="3">cv. Hale</strain>
    </source>
</reference>
<feature type="region of interest" description="Disordered" evidence="1">
    <location>
        <begin position="158"/>
        <end position="192"/>
    </location>
</feature>
<dbReference type="EMBL" id="EQ983205">
    <property type="protein sequence ID" value="EEF24165.1"/>
    <property type="molecule type" value="Genomic_DNA"/>
</dbReference>
<dbReference type="AlphaFoldDB" id="B9TJ00"/>
<dbReference type="InParanoid" id="B9TJ00"/>
<sequence length="192" mass="22043">MQIARFRRRLRHLRADALINHHTGPRQGARRMRLQQPERRMPDRIGGGADQSALRQLARQLVAQRIHQRAKAGAVHEHQAGATHVHLEHIALDKSDARTQFQQMTTRGLHAGRQHQRRIGGQRLRQGLQPLPRQRQQLDQPLLCQPVAVIHQLDANAAHERQRQRRGHHHLPQPATEIDHHAARRQEGADGV</sequence>
<evidence type="ECO:0000313" key="2">
    <source>
        <dbReference type="EMBL" id="EEF24165.1"/>
    </source>
</evidence>
<evidence type="ECO:0000313" key="3">
    <source>
        <dbReference type="Proteomes" id="UP000008311"/>
    </source>
</evidence>
<accession>B9TJ00</accession>
<dbReference type="Proteomes" id="UP000008311">
    <property type="component" value="Unassembled WGS sequence"/>
</dbReference>
<feature type="non-terminal residue" evidence="2">
    <location>
        <position position="192"/>
    </location>
</feature>
<feature type="compositionally biased region" description="Basic and acidic residues" evidence="1">
    <location>
        <begin position="177"/>
        <end position="192"/>
    </location>
</feature>
<evidence type="ECO:0000256" key="1">
    <source>
        <dbReference type="SAM" id="MobiDB-lite"/>
    </source>
</evidence>
<gene>
    <name evidence="2" type="ORF">RCOM_2122190</name>
</gene>
<keyword evidence="3" id="KW-1185">Reference proteome</keyword>
<organism evidence="2 3">
    <name type="scientific">Ricinus communis</name>
    <name type="common">Castor bean</name>
    <dbReference type="NCBI Taxonomy" id="3988"/>
    <lineage>
        <taxon>Eukaryota</taxon>
        <taxon>Viridiplantae</taxon>
        <taxon>Streptophyta</taxon>
        <taxon>Embryophyta</taxon>
        <taxon>Tracheophyta</taxon>
        <taxon>Spermatophyta</taxon>
        <taxon>Magnoliopsida</taxon>
        <taxon>eudicotyledons</taxon>
        <taxon>Gunneridae</taxon>
        <taxon>Pentapetalae</taxon>
        <taxon>rosids</taxon>
        <taxon>fabids</taxon>
        <taxon>Malpighiales</taxon>
        <taxon>Euphorbiaceae</taxon>
        <taxon>Acalyphoideae</taxon>
        <taxon>Acalypheae</taxon>
        <taxon>Ricinus</taxon>
    </lineage>
</organism>
<proteinExistence type="predicted"/>
<name>B9TJ00_RICCO</name>
<protein>
    <submittedName>
        <fullName evidence="2">Uncharacterized protein</fullName>
    </submittedName>
</protein>